<dbReference type="CDD" id="cd17267">
    <property type="entry name" value="RMtype1_S_EcoAO83I-TRD1-CR1_like"/>
    <property type="match status" value="1"/>
</dbReference>
<dbReference type="CDD" id="cd17259">
    <property type="entry name" value="RMtype1_S_StySKI-TRD2-CR2_like"/>
    <property type="match status" value="1"/>
</dbReference>
<organism evidence="5 6">
    <name type="scientific">Janthinobacterium violaceinigrum</name>
    <dbReference type="NCBI Taxonomy" id="2654252"/>
    <lineage>
        <taxon>Bacteria</taxon>
        <taxon>Pseudomonadati</taxon>
        <taxon>Pseudomonadota</taxon>
        <taxon>Betaproteobacteria</taxon>
        <taxon>Burkholderiales</taxon>
        <taxon>Oxalobacteraceae</taxon>
        <taxon>Janthinobacterium</taxon>
    </lineage>
</organism>
<comment type="similarity">
    <text evidence="1">Belongs to the type-I restriction system S methylase family.</text>
</comment>
<keyword evidence="6" id="KW-1185">Reference proteome</keyword>
<evidence type="ECO:0000256" key="1">
    <source>
        <dbReference type="ARBA" id="ARBA00010923"/>
    </source>
</evidence>
<feature type="domain" description="Type I restriction modification DNA specificity" evidence="4">
    <location>
        <begin position="5"/>
        <end position="187"/>
    </location>
</feature>
<keyword evidence="3" id="KW-0238">DNA-binding</keyword>
<dbReference type="PANTHER" id="PTHR30408">
    <property type="entry name" value="TYPE-1 RESTRICTION ENZYME ECOKI SPECIFICITY PROTEIN"/>
    <property type="match status" value="1"/>
</dbReference>
<dbReference type="Proteomes" id="UP000468717">
    <property type="component" value="Unassembled WGS sequence"/>
</dbReference>
<protein>
    <submittedName>
        <fullName evidence="5">Restriction endonuclease subunit S</fullName>
    </submittedName>
</protein>
<dbReference type="InterPro" id="IPR052021">
    <property type="entry name" value="Type-I_RS_S_subunit"/>
</dbReference>
<proteinExistence type="inferred from homology"/>
<dbReference type="PANTHER" id="PTHR30408:SF13">
    <property type="entry name" value="TYPE I RESTRICTION ENZYME HINDI SPECIFICITY SUBUNIT"/>
    <property type="match status" value="1"/>
</dbReference>
<accession>A0A6I1HNA2</accession>
<dbReference type="GO" id="GO:0009307">
    <property type="term" value="P:DNA restriction-modification system"/>
    <property type="evidence" value="ECO:0007669"/>
    <property type="project" value="UniProtKB-KW"/>
</dbReference>
<dbReference type="GO" id="GO:0004519">
    <property type="term" value="F:endonuclease activity"/>
    <property type="evidence" value="ECO:0007669"/>
    <property type="project" value="UniProtKB-KW"/>
</dbReference>
<evidence type="ECO:0000256" key="2">
    <source>
        <dbReference type="ARBA" id="ARBA00022747"/>
    </source>
</evidence>
<evidence type="ECO:0000259" key="4">
    <source>
        <dbReference type="Pfam" id="PF01420"/>
    </source>
</evidence>
<dbReference type="Pfam" id="PF01420">
    <property type="entry name" value="Methylase_S"/>
    <property type="match status" value="2"/>
</dbReference>
<dbReference type="InterPro" id="IPR000055">
    <property type="entry name" value="Restrct_endonuc_typeI_TRD"/>
</dbReference>
<evidence type="ECO:0000256" key="3">
    <source>
        <dbReference type="ARBA" id="ARBA00023125"/>
    </source>
</evidence>
<gene>
    <name evidence="5" type="ORF">GCN75_25475</name>
</gene>
<dbReference type="EMBL" id="WFLI01000045">
    <property type="protein sequence ID" value="KAB8060084.1"/>
    <property type="molecule type" value="Genomic_DNA"/>
</dbReference>
<dbReference type="Gene3D" id="3.90.220.20">
    <property type="entry name" value="DNA methylase specificity domains"/>
    <property type="match status" value="2"/>
</dbReference>
<comment type="caution">
    <text evidence="5">The sequence shown here is derived from an EMBL/GenBank/DDBJ whole genome shotgun (WGS) entry which is preliminary data.</text>
</comment>
<reference evidence="5 6" key="1">
    <citation type="submission" date="2019-10" db="EMBL/GenBank/DDBJ databases">
        <title>Three novel species isolated from a subtropical stream in China.</title>
        <authorList>
            <person name="Lu H."/>
        </authorList>
    </citation>
    <scope>NUCLEOTIDE SEQUENCE [LARGE SCALE GENOMIC DNA]</scope>
    <source>
        <strain evidence="5 6">FT13W</strain>
    </source>
</reference>
<dbReference type="GO" id="GO:0003677">
    <property type="term" value="F:DNA binding"/>
    <property type="evidence" value="ECO:0007669"/>
    <property type="project" value="UniProtKB-KW"/>
</dbReference>
<evidence type="ECO:0000313" key="6">
    <source>
        <dbReference type="Proteomes" id="UP000468717"/>
    </source>
</evidence>
<feature type="domain" description="Type I restriction modification DNA specificity" evidence="4">
    <location>
        <begin position="214"/>
        <end position="307"/>
    </location>
</feature>
<name>A0A6I1HNA2_9BURK</name>
<sequence length="381" mass="42560">MMGQLVRLGDVADMMSGFAFKSQEFLDNSEDGIYLVRGDNVQQGFIRWGEKAKKWRNDAYDDLVRYHLQKDDVILAMDRPIVGGGLKLAWIRDEDLPSLLVQRVTRIRGISEKAKTNYLRYVLSTPSFLAHIDRITTGANIPHISGKDIASFEFRLPNIDEQDRIVDFIVRYDHLIETNQRRIALLEEAVRMLYREWFVNLRCPGAEVKGSGLPIGWASCNLGDLVTLNYGKSLKDSVRIAGDIPVYGSSGIVGANNHALVNGSAIIVGRKGNVGSVYYSATSCFPIDTVYYVDGAQATYYNYLLLESQPFVSSDTAVPGLNRTYAYSLPVLRPSDEALELFEQTVTPLFDQVKNLGRQEVGLQAARNALLPKIMSGEFTL</sequence>
<evidence type="ECO:0000313" key="5">
    <source>
        <dbReference type="EMBL" id="KAB8060084.1"/>
    </source>
</evidence>
<dbReference type="AlphaFoldDB" id="A0A6I1HNA2"/>
<dbReference type="RefSeq" id="WP_152284866.1">
    <property type="nucleotide sequence ID" value="NZ_WFLI01000045.1"/>
</dbReference>
<keyword evidence="5" id="KW-0378">Hydrolase</keyword>
<dbReference type="InterPro" id="IPR044946">
    <property type="entry name" value="Restrct_endonuc_typeI_TRD_sf"/>
</dbReference>
<keyword evidence="2" id="KW-0680">Restriction system</keyword>
<keyword evidence="5" id="KW-0540">Nuclease</keyword>
<dbReference type="SUPFAM" id="SSF116734">
    <property type="entry name" value="DNA methylase specificity domain"/>
    <property type="match status" value="2"/>
</dbReference>
<keyword evidence="5" id="KW-0255">Endonuclease</keyword>